<feature type="compositionally biased region" description="Basic residues" evidence="1">
    <location>
        <begin position="231"/>
        <end position="252"/>
    </location>
</feature>
<feature type="region of interest" description="Disordered" evidence="1">
    <location>
        <begin position="221"/>
        <end position="252"/>
    </location>
</feature>
<name>A0A7S4C078_CHRCT</name>
<dbReference type="Gene3D" id="3.90.79.10">
    <property type="entry name" value="Nucleoside Triphosphate Pyrophosphohydrolase"/>
    <property type="match status" value="1"/>
</dbReference>
<sequence>MRSFPISCSSMHRWVVQAVGARFRSCRGGTRLLAYFCLCLLDVTLAAPVGSVRLSEDLYKDVMRNVPISTVDVLIFSPDLEKTLLFKRQNPPVQHVYYSVGGRLLKNERLRHAAVRKLSEETKLVVAPRELVLGGVVEEVFSDSMFANSSINSHCINSVFGLVLHSMPSNIGDIVGDKQHTDAAWFDIHDSSLHPYMQRKIFLLQPKLVQHYAASQMRTLEDADTGSTARQQRKASRKERVKAKKAVLVKGG</sequence>
<feature type="domain" description="Nudix hydrolase" evidence="2">
    <location>
        <begin position="66"/>
        <end position="209"/>
    </location>
</feature>
<protein>
    <recommendedName>
        <fullName evidence="2">Nudix hydrolase domain-containing protein</fullName>
    </recommendedName>
</protein>
<evidence type="ECO:0000256" key="1">
    <source>
        <dbReference type="SAM" id="MobiDB-lite"/>
    </source>
</evidence>
<dbReference type="PANTHER" id="PTHR43736">
    <property type="entry name" value="ADP-RIBOSE PYROPHOSPHATASE"/>
    <property type="match status" value="1"/>
</dbReference>
<proteinExistence type="predicted"/>
<dbReference type="InterPro" id="IPR000086">
    <property type="entry name" value="NUDIX_hydrolase_dom"/>
</dbReference>
<dbReference type="SUPFAM" id="SSF55811">
    <property type="entry name" value="Nudix"/>
    <property type="match status" value="1"/>
</dbReference>
<gene>
    <name evidence="3" type="ORF">PCAR00345_LOCUS35580</name>
</gene>
<accession>A0A7S4C078</accession>
<evidence type="ECO:0000259" key="2">
    <source>
        <dbReference type="PROSITE" id="PS51462"/>
    </source>
</evidence>
<organism evidence="3">
    <name type="scientific">Chrysotila carterae</name>
    <name type="common">Marine alga</name>
    <name type="synonym">Syracosphaera carterae</name>
    <dbReference type="NCBI Taxonomy" id="13221"/>
    <lineage>
        <taxon>Eukaryota</taxon>
        <taxon>Haptista</taxon>
        <taxon>Haptophyta</taxon>
        <taxon>Prymnesiophyceae</taxon>
        <taxon>Isochrysidales</taxon>
        <taxon>Isochrysidaceae</taxon>
        <taxon>Chrysotila</taxon>
    </lineage>
</organism>
<dbReference type="PROSITE" id="PS51462">
    <property type="entry name" value="NUDIX"/>
    <property type="match status" value="1"/>
</dbReference>
<dbReference type="InterPro" id="IPR015797">
    <property type="entry name" value="NUDIX_hydrolase-like_dom_sf"/>
</dbReference>
<dbReference type="AlphaFoldDB" id="A0A7S4C078"/>
<dbReference type="Pfam" id="PF00293">
    <property type="entry name" value="NUDIX"/>
    <property type="match status" value="1"/>
</dbReference>
<evidence type="ECO:0000313" key="3">
    <source>
        <dbReference type="EMBL" id="CAE0782877.1"/>
    </source>
</evidence>
<reference evidence="3" key="1">
    <citation type="submission" date="2021-01" db="EMBL/GenBank/DDBJ databases">
        <authorList>
            <person name="Corre E."/>
            <person name="Pelletier E."/>
            <person name="Niang G."/>
            <person name="Scheremetjew M."/>
            <person name="Finn R."/>
            <person name="Kale V."/>
            <person name="Holt S."/>
            <person name="Cochrane G."/>
            <person name="Meng A."/>
            <person name="Brown T."/>
            <person name="Cohen L."/>
        </authorList>
    </citation>
    <scope>NUCLEOTIDE SEQUENCE</scope>
    <source>
        <strain evidence="3">CCMP645</strain>
    </source>
</reference>
<dbReference type="EMBL" id="HBIZ01055841">
    <property type="protein sequence ID" value="CAE0782877.1"/>
    <property type="molecule type" value="Transcribed_RNA"/>
</dbReference>
<dbReference type="PANTHER" id="PTHR43736:SF1">
    <property type="entry name" value="DIHYDRONEOPTERIN TRIPHOSPHATE DIPHOSPHATASE"/>
    <property type="match status" value="1"/>
</dbReference>